<evidence type="ECO:0000313" key="14">
    <source>
        <dbReference type="EMBL" id="PHP67463.1"/>
    </source>
</evidence>
<feature type="signal peptide" evidence="13">
    <location>
        <begin position="1"/>
        <end position="23"/>
    </location>
</feature>
<evidence type="ECO:0000256" key="2">
    <source>
        <dbReference type="ARBA" id="ARBA00011028"/>
    </source>
</evidence>
<evidence type="ECO:0000256" key="7">
    <source>
        <dbReference type="ARBA" id="ARBA00022764"/>
    </source>
</evidence>
<accession>A0A2G1QPL9</accession>
<evidence type="ECO:0000256" key="11">
    <source>
        <dbReference type="ARBA" id="ARBA00023157"/>
    </source>
</evidence>
<comment type="caution">
    <text evidence="14">The sequence shown here is derived from an EMBL/GenBank/DDBJ whole genome shotgun (WGS) entry which is preliminary data.</text>
</comment>
<dbReference type="AlphaFoldDB" id="A0A2G1QPL9"/>
<evidence type="ECO:0000256" key="13">
    <source>
        <dbReference type="SAM" id="SignalP"/>
    </source>
</evidence>
<organism evidence="14 15">
    <name type="scientific">Zhengella mangrovi</name>
    <dbReference type="NCBI Taxonomy" id="1982044"/>
    <lineage>
        <taxon>Bacteria</taxon>
        <taxon>Pseudomonadati</taxon>
        <taxon>Pseudomonadota</taxon>
        <taxon>Alphaproteobacteria</taxon>
        <taxon>Hyphomicrobiales</taxon>
        <taxon>Notoacmeibacteraceae</taxon>
        <taxon>Zhengella</taxon>
    </lineage>
</organism>
<dbReference type="GO" id="GO:0046872">
    <property type="term" value="F:metal ion binding"/>
    <property type="evidence" value="ECO:0007669"/>
    <property type="project" value="UniProtKB-KW"/>
</dbReference>
<keyword evidence="15" id="KW-1185">Reference proteome</keyword>
<dbReference type="InterPro" id="IPR035520">
    <property type="entry name" value="ZnuA"/>
</dbReference>
<dbReference type="GO" id="GO:0042597">
    <property type="term" value="C:periplasmic space"/>
    <property type="evidence" value="ECO:0007669"/>
    <property type="project" value="UniProtKB-SubCell"/>
</dbReference>
<evidence type="ECO:0000256" key="4">
    <source>
        <dbReference type="ARBA" id="ARBA00022448"/>
    </source>
</evidence>
<dbReference type="PANTHER" id="PTHR42953">
    <property type="entry name" value="HIGH-AFFINITY ZINC UPTAKE SYSTEM PROTEIN ZNUA-RELATED"/>
    <property type="match status" value="1"/>
</dbReference>
<dbReference type="OrthoDB" id="7346865at2"/>
<dbReference type="CDD" id="cd01019">
    <property type="entry name" value="ZnuA"/>
    <property type="match status" value="1"/>
</dbReference>
<keyword evidence="5" id="KW-0479">Metal-binding</keyword>
<comment type="subcellular location">
    <subcellularLocation>
        <location evidence="1">Periplasm</location>
    </subcellularLocation>
</comment>
<dbReference type="EMBL" id="PDVP01000003">
    <property type="protein sequence ID" value="PHP67463.1"/>
    <property type="molecule type" value="Genomic_DNA"/>
</dbReference>
<feature type="chain" id="PRO_5013646043" description="High-affinity zinc uptake system protein ZnuA" evidence="13">
    <location>
        <begin position="24"/>
        <end position="321"/>
    </location>
</feature>
<dbReference type="Proteomes" id="UP000221168">
    <property type="component" value="Unassembled WGS sequence"/>
</dbReference>
<keyword evidence="8" id="KW-0862">Zinc</keyword>
<evidence type="ECO:0000256" key="1">
    <source>
        <dbReference type="ARBA" id="ARBA00004418"/>
    </source>
</evidence>
<evidence type="ECO:0000256" key="5">
    <source>
        <dbReference type="ARBA" id="ARBA00022723"/>
    </source>
</evidence>
<dbReference type="PANTHER" id="PTHR42953:SF3">
    <property type="entry name" value="HIGH-AFFINITY ZINC UPTAKE SYSTEM PROTEIN ZNUA"/>
    <property type="match status" value="1"/>
</dbReference>
<comment type="similarity">
    <text evidence="2">Belongs to the bacterial solute-binding protein 9 family.</text>
</comment>
<gene>
    <name evidence="14" type="ORF">CSC94_07065</name>
</gene>
<dbReference type="GO" id="GO:0006829">
    <property type="term" value="P:zinc ion transport"/>
    <property type="evidence" value="ECO:0007669"/>
    <property type="project" value="UniProtKB-KW"/>
</dbReference>
<evidence type="ECO:0000256" key="8">
    <source>
        <dbReference type="ARBA" id="ARBA00022833"/>
    </source>
</evidence>
<keyword evidence="7" id="KW-0574">Periplasm</keyword>
<proteinExistence type="inferred from homology"/>
<keyword evidence="6 13" id="KW-0732">Signal</keyword>
<evidence type="ECO:0000256" key="3">
    <source>
        <dbReference type="ARBA" id="ARBA00015915"/>
    </source>
</evidence>
<evidence type="ECO:0000256" key="12">
    <source>
        <dbReference type="SAM" id="MobiDB-lite"/>
    </source>
</evidence>
<sequence length="321" mass="34323">MRRLAPALLACGFLLSTAASALAGIEVAASIKPVHSLVAAVMQGVGKPELLIEGAGSPHTYALKPSQARMLEGADLVFWVGPQLETFLEKPLKTIAREDASVSLFAAGGVVRLAFREGATFEMETHDGHDEPGNDDHAAGTDHGHGDEGFDPHVWLDPVNAKALVYEISQRLVQADPDNAATYEANAKKELERLDALTRDVQAMIEPVKDRPFIVFHDAYQYFENRFGLHAAGSVTISPDHVPGAERIAAIRHKISDLGATCVFSEPQFESRLIATVTEASATRVGILDPLGAGLAAGPDLYFGLIENMARSFADCLSGQS</sequence>
<dbReference type="InterPro" id="IPR006127">
    <property type="entry name" value="ZnuA-like"/>
</dbReference>
<keyword evidence="4" id="KW-0813">Transport</keyword>
<dbReference type="Pfam" id="PF01297">
    <property type="entry name" value="ZnuA"/>
    <property type="match status" value="1"/>
</dbReference>
<feature type="region of interest" description="Disordered" evidence="12">
    <location>
        <begin position="124"/>
        <end position="148"/>
    </location>
</feature>
<keyword evidence="9" id="KW-0864">Zinc transport</keyword>
<protein>
    <recommendedName>
        <fullName evidence="3">High-affinity zinc uptake system protein ZnuA</fullName>
    </recommendedName>
</protein>
<dbReference type="SUPFAM" id="SSF53807">
    <property type="entry name" value="Helical backbone' metal receptor"/>
    <property type="match status" value="1"/>
</dbReference>
<evidence type="ECO:0000313" key="15">
    <source>
        <dbReference type="Proteomes" id="UP000221168"/>
    </source>
</evidence>
<name>A0A2G1QPL9_9HYPH</name>
<dbReference type="RefSeq" id="WP_099305366.1">
    <property type="nucleotide sequence ID" value="NZ_PDVP01000003.1"/>
</dbReference>
<reference evidence="14 15" key="1">
    <citation type="submission" date="2017-10" db="EMBL/GenBank/DDBJ databases">
        <title>Sedimentibacterium mangrovi gen. nov., sp. nov., a novel member of family Phyllobacteriacea isolated from mangrove sediment.</title>
        <authorList>
            <person name="Liao H."/>
            <person name="Tian Y."/>
        </authorList>
    </citation>
    <scope>NUCLEOTIDE SEQUENCE [LARGE SCALE GENOMIC DNA]</scope>
    <source>
        <strain evidence="14 15">X9-2-2</strain>
    </source>
</reference>
<keyword evidence="10" id="KW-0406">Ion transport</keyword>
<dbReference type="InterPro" id="IPR050492">
    <property type="entry name" value="Bact_metal-bind_prot9"/>
</dbReference>
<keyword evidence="11" id="KW-1015">Disulfide bond</keyword>
<evidence type="ECO:0000256" key="9">
    <source>
        <dbReference type="ARBA" id="ARBA00022906"/>
    </source>
</evidence>
<dbReference type="Gene3D" id="3.40.50.1980">
    <property type="entry name" value="Nitrogenase molybdenum iron protein domain"/>
    <property type="match status" value="2"/>
</dbReference>
<evidence type="ECO:0000256" key="10">
    <source>
        <dbReference type="ARBA" id="ARBA00023065"/>
    </source>
</evidence>
<evidence type="ECO:0000256" key="6">
    <source>
        <dbReference type="ARBA" id="ARBA00022729"/>
    </source>
</evidence>